<dbReference type="GO" id="GO:0006012">
    <property type="term" value="P:galactose metabolic process"/>
    <property type="evidence" value="ECO:0007669"/>
    <property type="project" value="TreeGrafter"/>
</dbReference>
<keyword evidence="3" id="KW-0067">ATP-binding</keyword>
<dbReference type="GO" id="GO:0004335">
    <property type="term" value="F:galactokinase activity"/>
    <property type="evidence" value="ECO:0007669"/>
    <property type="project" value="TreeGrafter"/>
</dbReference>
<evidence type="ECO:0000256" key="1">
    <source>
        <dbReference type="ARBA" id="ARBA00022741"/>
    </source>
</evidence>
<dbReference type="PRINTS" id="PR00960">
    <property type="entry name" value="LMBPPROTEIN"/>
</dbReference>
<evidence type="ECO:0000313" key="6">
    <source>
        <dbReference type="EMBL" id="KZN58838.1"/>
    </source>
</evidence>
<dbReference type="PATRIC" id="fig|1365253.3.peg.42"/>
<sequence length="360" mass="39653">MTENDIIQCRAPLRIGLAGGGTDIPPYVDMYGSEVLNCTINLYVHGQISIGGNELLIRSHDSKVQFSARDISQLTLQGELAIQQAVYLYFVENHHQGKFFPCSIETWSEIGFGSGLGASSALTVALIKGFCELLNVSNNPQMLARTAYEIERTKLQLKGGLQDQFAAAFGGLNHFSFLSQYDNKVTPLELSQSTRHALESQIILIDSQILRSPGEAIEAQSLQIKQCNTQRLSYLHRIRTSVIPMAQALMKGNTIHFWSLFNMASELKHQLGEAVLPPNIGPLFEFTMKQGALAGKICGAGGGGFMLFALPKDGVNQLKEKIKQAFHTNIIQVKIVEHGAQAVTVKRNTKHKTQEPGIWM</sequence>
<feature type="domain" description="GHMP kinase C-terminal" evidence="5">
    <location>
        <begin position="265"/>
        <end position="326"/>
    </location>
</feature>
<evidence type="ECO:0000256" key="2">
    <source>
        <dbReference type="ARBA" id="ARBA00022777"/>
    </source>
</evidence>
<name>A0A167I3A0_9GAMM</name>
<dbReference type="EMBL" id="AUXT01000001">
    <property type="protein sequence ID" value="KZN58838.1"/>
    <property type="molecule type" value="Genomic_DNA"/>
</dbReference>
<evidence type="ECO:0000313" key="7">
    <source>
        <dbReference type="Proteomes" id="UP000076587"/>
    </source>
</evidence>
<dbReference type="Pfam" id="PF08544">
    <property type="entry name" value="GHMP_kinases_C"/>
    <property type="match status" value="1"/>
</dbReference>
<feature type="domain" description="GHMP kinase N-terminal" evidence="4">
    <location>
        <begin position="90"/>
        <end position="171"/>
    </location>
</feature>
<dbReference type="AlphaFoldDB" id="A0A167I3A0"/>
<evidence type="ECO:0008006" key="8">
    <source>
        <dbReference type="Google" id="ProtNLM"/>
    </source>
</evidence>
<gene>
    <name evidence="6" type="ORF">N482_00195</name>
</gene>
<evidence type="ECO:0000259" key="4">
    <source>
        <dbReference type="Pfam" id="PF00288"/>
    </source>
</evidence>
<keyword evidence="2" id="KW-0418">Kinase</keyword>
<dbReference type="InterPro" id="IPR001174">
    <property type="entry name" value="HddA/FKP"/>
</dbReference>
<dbReference type="InterPro" id="IPR014606">
    <property type="entry name" value="Heptose_7-P_kinase"/>
</dbReference>
<dbReference type="PANTHER" id="PTHR10457:SF9">
    <property type="entry name" value="D-GLYCERO-ALPHA-D-MANNO-HEPTOSE 7-PHOSPHATE KINASE"/>
    <property type="match status" value="1"/>
</dbReference>
<dbReference type="InterPro" id="IPR020568">
    <property type="entry name" value="Ribosomal_Su5_D2-typ_SF"/>
</dbReference>
<keyword evidence="1" id="KW-0547">Nucleotide-binding</keyword>
<dbReference type="Gene3D" id="3.30.230.120">
    <property type="match status" value="1"/>
</dbReference>
<dbReference type="RefSeq" id="WP_063375176.1">
    <property type="nucleotide sequence ID" value="NZ_AUXT01000001.1"/>
</dbReference>
<evidence type="ECO:0000259" key="5">
    <source>
        <dbReference type="Pfam" id="PF08544"/>
    </source>
</evidence>
<evidence type="ECO:0000256" key="3">
    <source>
        <dbReference type="ARBA" id="ARBA00022840"/>
    </source>
</evidence>
<dbReference type="PIRSF" id="PIRSF036406">
    <property type="entry name" value="Hept_kin"/>
    <property type="match status" value="1"/>
</dbReference>
<keyword evidence="2" id="KW-0808">Transferase</keyword>
<dbReference type="InterPro" id="IPR013750">
    <property type="entry name" value="GHMP_kinase_C_dom"/>
</dbReference>
<dbReference type="InterPro" id="IPR036554">
    <property type="entry name" value="GHMP_kinase_C_sf"/>
</dbReference>
<reference evidence="6 7" key="1">
    <citation type="submission" date="2013-07" db="EMBL/GenBank/DDBJ databases">
        <title>Comparative Genomic and Metabolomic Analysis of Twelve Strains of Pseudoalteromonas luteoviolacea.</title>
        <authorList>
            <person name="Vynne N.G."/>
            <person name="Mansson M."/>
            <person name="Gram L."/>
        </authorList>
    </citation>
    <scope>NUCLEOTIDE SEQUENCE [LARGE SCALE GENOMIC DNA]</scope>
    <source>
        <strain evidence="6 7">NCIMB 1942</strain>
    </source>
</reference>
<dbReference type="OrthoDB" id="9812992at2"/>
<dbReference type="PANTHER" id="PTHR10457">
    <property type="entry name" value="MEVALONATE KINASE/GALACTOKINASE"/>
    <property type="match status" value="1"/>
</dbReference>
<dbReference type="SUPFAM" id="SSF54211">
    <property type="entry name" value="Ribosomal protein S5 domain 2-like"/>
    <property type="match status" value="1"/>
</dbReference>
<dbReference type="GO" id="GO:0005524">
    <property type="term" value="F:ATP binding"/>
    <property type="evidence" value="ECO:0007669"/>
    <property type="project" value="UniProtKB-KW"/>
</dbReference>
<organism evidence="6 7">
    <name type="scientific">Pseudoalteromonas luteoviolacea NCIMB 1942</name>
    <dbReference type="NCBI Taxonomy" id="1365253"/>
    <lineage>
        <taxon>Bacteria</taxon>
        <taxon>Pseudomonadati</taxon>
        <taxon>Pseudomonadota</taxon>
        <taxon>Gammaproteobacteria</taxon>
        <taxon>Alteromonadales</taxon>
        <taxon>Pseudoalteromonadaceae</taxon>
        <taxon>Pseudoalteromonas</taxon>
    </lineage>
</organism>
<dbReference type="SUPFAM" id="SSF55060">
    <property type="entry name" value="GHMP Kinase, C-terminal domain"/>
    <property type="match status" value="1"/>
</dbReference>
<protein>
    <recommendedName>
        <fullName evidence="8">GHMP kinase N-terminal domain-containing protein</fullName>
    </recommendedName>
</protein>
<dbReference type="Pfam" id="PF00288">
    <property type="entry name" value="GHMP_kinases_N"/>
    <property type="match status" value="1"/>
</dbReference>
<dbReference type="GO" id="GO:0005829">
    <property type="term" value="C:cytosol"/>
    <property type="evidence" value="ECO:0007669"/>
    <property type="project" value="TreeGrafter"/>
</dbReference>
<dbReference type="InterPro" id="IPR006204">
    <property type="entry name" value="GHMP_kinase_N_dom"/>
</dbReference>
<comment type="caution">
    <text evidence="6">The sequence shown here is derived from an EMBL/GenBank/DDBJ whole genome shotgun (WGS) entry which is preliminary data.</text>
</comment>
<proteinExistence type="predicted"/>
<dbReference type="Proteomes" id="UP000076587">
    <property type="component" value="Unassembled WGS sequence"/>
</dbReference>
<accession>A0A167I3A0</accession>